<gene>
    <name evidence="3" type="ORF">OC846_005034</name>
</gene>
<name>A0AAN6GL86_9BASI</name>
<proteinExistence type="predicted"/>
<feature type="region of interest" description="Disordered" evidence="1">
    <location>
        <begin position="78"/>
        <end position="108"/>
    </location>
</feature>
<keyword evidence="2" id="KW-1133">Transmembrane helix</keyword>
<feature type="region of interest" description="Disordered" evidence="1">
    <location>
        <begin position="1"/>
        <end position="24"/>
    </location>
</feature>
<evidence type="ECO:0000256" key="1">
    <source>
        <dbReference type="SAM" id="MobiDB-lite"/>
    </source>
</evidence>
<feature type="transmembrane region" description="Helical" evidence="2">
    <location>
        <begin position="286"/>
        <end position="303"/>
    </location>
</feature>
<dbReference type="PANTHER" id="PTHR12459:SF15">
    <property type="entry name" value="TRANSMEMBRANE PROTEIN 135"/>
    <property type="match status" value="1"/>
</dbReference>
<evidence type="ECO:0000313" key="3">
    <source>
        <dbReference type="EMBL" id="KAK0547005.1"/>
    </source>
</evidence>
<comment type="caution">
    <text evidence="3">The sequence shown here is derived from an EMBL/GenBank/DDBJ whole genome shotgun (WGS) entry which is preliminary data.</text>
</comment>
<reference evidence="3" key="1">
    <citation type="journal article" date="2023" name="PhytoFront">
        <title>Draft Genome Resources of Seven Strains of Tilletia horrida, Causal Agent of Kernel Smut of Rice.</title>
        <authorList>
            <person name="Khanal S."/>
            <person name="Antony Babu S."/>
            <person name="Zhou X.G."/>
        </authorList>
    </citation>
    <scope>NUCLEOTIDE SEQUENCE</scope>
    <source>
        <strain evidence="3">TX6</strain>
    </source>
</reference>
<dbReference type="AlphaFoldDB" id="A0AAN6GL86"/>
<dbReference type="PANTHER" id="PTHR12459">
    <property type="entry name" value="TRANSMEMBRANE PROTEIN 135-RELATED"/>
    <property type="match status" value="1"/>
</dbReference>
<keyword evidence="4" id="KW-1185">Reference proteome</keyword>
<dbReference type="Proteomes" id="UP001176517">
    <property type="component" value="Unassembled WGS sequence"/>
</dbReference>
<protein>
    <recommendedName>
        <fullName evidence="5">Transmembrane protein 135 N-terminal domain-containing protein</fullName>
    </recommendedName>
</protein>
<evidence type="ECO:0000256" key="2">
    <source>
        <dbReference type="SAM" id="Phobius"/>
    </source>
</evidence>
<keyword evidence="2" id="KW-0812">Transmembrane</keyword>
<feature type="compositionally biased region" description="Low complexity" evidence="1">
    <location>
        <begin position="78"/>
        <end position="88"/>
    </location>
</feature>
<keyword evidence="2" id="KW-0472">Membrane</keyword>
<dbReference type="InterPro" id="IPR026749">
    <property type="entry name" value="Tmem135"/>
</dbReference>
<organism evidence="3 4">
    <name type="scientific">Tilletia horrida</name>
    <dbReference type="NCBI Taxonomy" id="155126"/>
    <lineage>
        <taxon>Eukaryota</taxon>
        <taxon>Fungi</taxon>
        <taxon>Dikarya</taxon>
        <taxon>Basidiomycota</taxon>
        <taxon>Ustilaginomycotina</taxon>
        <taxon>Exobasidiomycetes</taxon>
        <taxon>Tilletiales</taxon>
        <taxon>Tilletiaceae</taxon>
        <taxon>Tilletia</taxon>
    </lineage>
</organism>
<evidence type="ECO:0000313" key="4">
    <source>
        <dbReference type="Proteomes" id="UP001176517"/>
    </source>
</evidence>
<feature type="transmembrane region" description="Helical" evidence="2">
    <location>
        <begin position="193"/>
        <end position="213"/>
    </location>
</feature>
<feature type="transmembrane region" description="Helical" evidence="2">
    <location>
        <begin position="516"/>
        <end position="537"/>
    </location>
</feature>
<feature type="transmembrane region" description="Helical" evidence="2">
    <location>
        <begin position="549"/>
        <end position="569"/>
    </location>
</feature>
<feature type="transmembrane region" description="Helical" evidence="2">
    <location>
        <begin position="38"/>
        <end position="58"/>
    </location>
</feature>
<accession>A0AAN6GL86</accession>
<evidence type="ECO:0008006" key="5">
    <source>
        <dbReference type="Google" id="ProtNLM"/>
    </source>
</evidence>
<sequence>MATRSQQLPAGAAPAKPTPTVPSRTASSELARLLQPAIKAWLLGYAFDYIPAILKLLLRFVIRQSRALAEAAKRAKEQQQQQQQQQQSSEKKSITNGTARYERKATTKNRSPLAAFQPAFKATPQLLFDCAKAALPPLGPSGTAALSFVAMAAYAFSDSFFWWPIIRRFVLSSGSFPHPGSQAAIDKLARARVAATFISASLSTALSITYLQLFNPTLDLTLFAFVRGLDTFVRASPLVFNALFASSPEALAQKALNSASTDGIRSAPRGATLKWIADKFGAQADGLVFVVCCAQIMWAWFYYPQRLPPTYSKCLKPGSARVIGGDAYRISNLAWMDVRLFNTLKSHRSGEPHKWTYGGEEEKQQKAIEVCTALTEELKLPARWGNTARAPQNAAEARKMLNAVRAENRRKAREAGRNPASLSQAELDDGYIYAGAGGPRGRGEMGGLPCEIVHCGVAGESCLANAALRWWNGWKMSMRIYVPVHLLPKVLLAPRRALDDPKTLIKTVAIGSARSASFLATFITSIWFAVCFSRTLVLARLFPNVSHNFWDGGFGPLLGCWLCGFSIFLEEKKKRAEMALYVAPRALFALAESLRPGWLSKGGKSAKWTERVIFGLSLGVVISAARHRPDLLRGITGILGVVVRPSSAKRRQQLAAAI</sequence>
<dbReference type="EMBL" id="JAPDMZ010000174">
    <property type="protein sequence ID" value="KAK0547005.1"/>
    <property type="molecule type" value="Genomic_DNA"/>
</dbReference>